<dbReference type="RefSeq" id="WP_169352548.1">
    <property type="nucleotide sequence ID" value="NZ_JABBJJ010000628.1"/>
</dbReference>
<dbReference type="Proteomes" id="UP000518300">
    <property type="component" value="Unassembled WGS sequence"/>
</dbReference>
<comment type="caution">
    <text evidence="1">The sequence shown here is derived from an EMBL/GenBank/DDBJ whole genome shotgun (WGS) entry which is preliminary data.</text>
</comment>
<sequence>MVGVVGGPHKVEAARALGADVVIDKSVEDLWKAAERASPRGYDVVLDANGPSTLRDSYAHLASPGKLVIYGFHSMLPRTGGKPNYAKLAWDWLRTPRFDPLSLTNDNTSVMAFNLSYLFEQRAILEESMARLLGWVEEGKLVSPRVTRFPLDAVADAHRALESGTTVGKLVLVP</sequence>
<dbReference type="Gene3D" id="3.40.50.720">
    <property type="entry name" value="NAD(P)-binding Rossmann-like Domain"/>
    <property type="match status" value="1"/>
</dbReference>
<feature type="non-terminal residue" evidence="1">
    <location>
        <position position="1"/>
    </location>
</feature>
<evidence type="ECO:0000313" key="1">
    <source>
        <dbReference type="EMBL" id="NMO23482.1"/>
    </source>
</evidence>
<gene>
    <name evidence="1" type="ORF">HG543_52805</name>
</gene>
<dbReference type="EMBL" id="JABBJJ010000628">
    <property type="protein sequence ID" value="NMO23482.1"/>
    <property type="molecule type" value="Genomic_DNA"/>
</dbReference>
<reference evidence="1 2" key="1">
    <citation type="submission" date="2020-04" db="EMBL/GenBank/DDBJ databases">
        <title>Draft genome of Pyxidicoccus fallax type strain.</title>
        <authorList>
            <person name="Whitworth D.E."/>
        </authorList>
    </citation>
    <scope>NUCLEOTIDE SEQUENCE [LARGE SCALE GENOMIC DNA]</scope>
    <source>
        <strain evidence="1 2">DSM 14698</strain>
    </source>
</reference>
<dbReference type="PANTHER" id="PTHR43677:SF4">
    <property type="entry name" value="QUINONE OXIDOREDUCTASE-LIKE PROTEIN 2"/>
    <property type="match status" value="1"/>
</dbReference>
<dbReference type="Pfam" id="PF13602">
    <property type="entry name" value="ADH_zinc_N_2"/>
    <property type="match status" value="1"/>
</dbReference>
<dbReference type="InterPro" id="IPR036291">
    <property type="entry name" value="NAD(P)-bd_dom_sf"/>
</dbReference>
<name>A0A848M167_9BACT</name>
<dbReference type="PANTHER" id="PTHR43677">
    <property type="entry name" value="SHORT-CHAIN DEHYDROGENASE/REDUCTASE"/>
    <property type="match status" value="1"/>
</dbReference>
<dbReference type="SUPFAM" id="SSF51735">
    <property type="entry name" value="NAD(P)-binding Rossmann-fold domains"/>
    <property type="match status" value="1"/>
</dbReference>
<keyword evidence="2" id="KW-1185">Reference proteome</keyword>
<dbReference type="Gene3D" id="3.90.180.10">
    <property type="entry name" value="Medium-chain alcohol dehydrogenases, catalytic domain"/>
    <property type="match status" value="1"/>
</dbReference>
<evidence type="ECO:0000313" key="2">
    <source>
        <dbReference type="Proteomes" id="UP000518300"/>
    </source>
</evidence>
<protein>
    <submittedName>
        <fullName evidence="1">Zinc-binding dehydrogenase</fullName>
    </submittedName>
</protein>
<accession>A0A848M167</accession>
<proteinExistence type="predicted"/>
<dbReference type="GO" id="GO:0016491">
    <property type="term" value="F:oxidoreductase activity"/>
    <property type="evidence" value="ECO:0007669"/>
    <property type="project" value="TreeGrafter"/>
</dbReference>
<dbReference type="InterPro" id="IPR051397">
    <property type="entry name" value="Zn-ADH-like_protein"/>
</dbReference>
<organism evidence="1 2">
    <name type="scientific">Pyxidicoccus fallax</name>
    <dbReference type="NCBI Taxonomy" id="394095"/>
    <lineage>
        <taxon>Bacteria</taxon>
        <taxon>Pseudomonadati</taxon>
        <taxon>Myxococcota</taxon>
        <taxon>Myxococcia</taxon>
        <taxon>Myxococcales</taxon>
        <taxon>Cystobacterineae</taxon>
        <taxon>Myxococcaceae</taxon>
        <taxon>Pyxidicoccus</taxon>
    </lineage>
</organism>
<dbReference type="AlphaFoldDB" id="A0A848M167"/>